<dbReference type="PANTHER" id="PTHR42877">
    <property type="entry name" value="L-ORNITHINE N(5)-MONOOXYGENASE-RELATED"/>
    <property type="match status" value="1"/>
</dbReference>
<evidence type="ECO:0000256" key="1">
    <source>
        <dbReference type="ARBA" id="ARBA00010139"/>
    </source>
</evidence>
<dbReference type="SUPFAM" id="SSF51905">
    <property type="entry name" value="FAD/NAD(P)-binding domain"/>
    <property type="match status" value="2"/>
</dbReference>
<dbReference type="InterPro" id="IPR036188">
    <property type="entry name" value="FAD/NAD-bd_sf"/>
</dbReference>
<sequence>MPKSQPRVIIIGAGLAGIAAGVALKVQLGFNNFTIFEKTGDTGGTWRDSTYPGCGCDVPAHWYSLSTELNPNWSRHYATQPELQAYWQHVFEKHRLGEQTQFHTGALRSSWDEENQRWELWVKDYRTGQERPEYAEVLIYAIGGFMNLQWPKDISGLDKFKGPLWHSAQWRHDVDLKGKRIGAVGNACSAAQFVTAIAQDPEVEVINFCRTPQWFVPRADFEYPEWGKWLFKNIPGIMRLWRVSISFRSDFSFLLFNKDRKWLVDLVRGRLGEYIRATAPPGFPIPEYPPGCNRMIVDPGYLEVINRPNVSTRWDAIESVVEEGLKMKTGEIVPLDVLIFGTGYSVDPVDLVVQGREMSSQEYFERQDGAGAFLGSSFPGFPNFFTLLGPNVATGHASVIFSEETQINLAMKLIKPVIDGKITSFAIKPVVCDEYNDWLQGRLQHSVWSECRSYYHRARDNSSKIVATFPGPVSLFWWLSRVPRWNQWEVRGATLDWNPHETRRKVVEFIFSWVVATFFAIPWGILS</sequence>
<dbReference type="PANTHER" id="PTHR42877:SF4">
    <property type="entry name" value="FAD_NAD(P)-BINDING DOMAIN-CONTAINING PROTEIN-RELATED"/>
    <property type="match status" value="1"/>
</dbReference>
<evidence type="ECO:0000313" key="3">
    <source>
        <dbReference type="EMBL" id="KIY72027.1"/>
    </source>
</evidence>
<dbReference type="Proteomes" id="UP000054007">
    <property type="component" value="Unassembled WGS sequence"/>
</dbReference>
<dbReference type="OrthoDB" id="74360at2759"/>
<feature type="transmembrane region" description="Helical" evidence="2">
    <location>
        <begin position="509"/>
        <end position="526"/>
    </location>
</feature>
<protein>
    <submittedName>
        <fullName evidence="3">FAD/NAD-binding domain-containing protein</fullName>
    </submittedName>
</protein>
<dbReference type="InterPro" id="IPR051209">
    <property type="entry name" value="FAD-bind_Monooxygenase_sf"/>
</dbReference>
<dbReference type="Gene3D" id="3.50.50.60">
    <property type="entry name" value="FAD/NAD(P)-binding domain"/>
    <property type="match status" value="3"/>
</dbReference>
<evidence type="ECO:0000313" key="4">
    <source>
        <dbReference type="Proteomes" id="UP000054007"/>
    </source>
</evidence>
<gene>
    <name evidence="3" type="ORF">CYLTODRAFT_418212</name>
</gene>
<comment type="similarity">
    <text evidence="1">Belongs to the FAD-binding monooxygenase family.</text>
</comment>
<proteinExistence type="inferred from homology"/>
<evidence type="ECO:0000256" key="2">
    <source>
        <dbReference type="SAM" id="Phobius"/>
    </source>
</evidence>
<organism evidence="3 4">
    <name type="scientific">Cylindrobasidium torrendii FP15055 ss-10</name>
    <dbReference type="NCBI Taxonomy" id="1314674"/>
    <lineage>
        <taxon>Eukaryota</taxon>
        <taxon>Fungi</taxon>
        <taxon>Dikarya</taxon>
        <taxon>Basidiomycota</taxon>
        <taxon>Agaricomycotina</taxon>
        <taxon>Agaricomycetes</taxon>
        <taxon>Agaricomycetidae</taxon>
        <taxon>Agaricales</taxon>
        <taxon>Marasmiineae</taxon>
        <taxon>Physalacriaceae</taxon>
        <taxon>Cylindrobasidium</taxon>
    </lineage>
</organism>
<reference evidence="3 4" key="1">
    <citation type="journal article" date="2015" name="Fungal Genet. Biol.">
        <title>Evolution of novel wood decay mechanisms in Agaricales revealed by the genome sequences of Fistulina hepatica and Cylindrobasidium torrendii.</title>
        <authorList>
            <person name="Floudas D."/>
            <person name="Held B.W."/>
            <person name="Riley R."/>
            <person name="Nagy L.G."/>
            <person name="Koehler G."/>
            <person name="Ransdell A.S."/>
            <person name="Younus H."/>
            <person name="Chow J."/>
            <person name="Chiniquy J."/>
            <person name="Lipzen A."/>
            <person name="Tritt A."/>
            <person name="Sun H."/>
            <person name="Haridas S."/>
            <person name="LaButti K."/>
            <person name="Ohm R.A."/>
            <person name="Kues U."/>
            <person name="Blanchette R.A."/>
            <person name="Grigoriev I.V."/>
            <person name="Minto R.E."/>
            <person name="Hibbett D.S."/>
        </authorList>
    </citation>
    <scope>NUCLEOTIDE SEQUENCE [LARGE SCALE GENOMIC DNA]</scope>
    <source>
        <strain evidence="3 4">FP15055 ss-10</strain>
    </source>
</reference>
<dbReference type="AlphaFoldDB" id="A0A0D7BNH5"/>
<keyword evidence="2" id="KW-0812">Transmembrane</keyword>
<dbReference type="EMBL" id="KN880447">
    <property type="protein sequence ID" value="KIY72027.1"/>
    <property type="molecule type" value="Genomic_DNA"/>
</dbReference>
<keyword evidence="2" id="KW-0472">Membrane</keyword>
<dbReference type="Pfam" id="PF13450">
    <property type="entry name" value="NAD_binding_8"/>
    <property type="match status" value="1"/>
</dbReference>
<dbReference type="STRING" id="1314674.A0A0D7BNH5"/>
<keyword evidence="2" id="KW-1133">Transmembrane helix</keyword>
<keyword evidence="4" id="KW-1185">Reference proteome</keyword>
<accession>A0A0D7BNH5</accession>
<name>A0A0D7BNH5_9AGAR</name>